<comment type="caution">
    <text evidence="3">The sequence shown here is derived from an EMBL/GenBank/DDBJ whole genome shotgun (WGS) entry which is preliminary data.</text>
</comment>
<proteinExistence type="predicted"/>
<keyword evidence="1" id="KW-0175">Coiled coil</keyword>
<reference evidence="3" key="1">
    <citation type="submission" date="2023-10" db="EMBL/GenBank/DDBJ databases">
        <authorList>
            <person name="Chen Y."/>
            <person name="Shah S."/>
            <person name="Dougan E. K."/>
            <person name="Thang M."/>
            <person name="Chan C."/>
        </authorList>
    </citation>
    <scope>NUCLEOTIDE SEQUENCE [LARGE SCALE GENOMIC DNA]</scope>
</reference>
<evidence type="ECO:0000313" key="4">
    <source>
        <dbReference type="Proteomes" id="UP001189429"/>
    </source>
</evidence>
<evidence type="ECO:0000256" key="2">
    <source>
        <dbReference type="SAM" id="SignalP"/>
    </source>
</evidence>
<sequence length="361" mass="38704">MPMTLALGLRLVLATALFGAAGAVSSELRMASRAKMAARSHANPIRRVVDLLQKMQKQAESLPGARWWSVGAPRAVEAYEYAEPGGLRDRPGGYDKFMCYCTTGTGQLESAITSNEEKIEQVAASLQEAESRKSQLDADLKKHKADREAGEAAVATAKALRAKEAAMFAKTVSDYKANLAAMAKAIEAISKGMAGSFLQSATSGALRRLAVDADMPASDRDVLTSFLSQSGSSDYAPQAGQISGILQQMQETMEKDLKDAQASEENAVSVFEALMAAKTAEIEALTTAIEQKLEASGELGLEIANMKEDSDDTAKTLAEDKAFLAELSKGCATKKQEQEERTKIRTDELLAIADTIHFHSE</sequence>
<evidence type="ECO:0000313" key="3">
    <source>
        <dbReference type="EMBL" id="CAK0842723.1"/>
    </source>
</evidence>
<feature type="chain" id="PRO_5046022991" evidence="2">
    <location>
        <begin position="24"/>
        <end position="361"/>
    </location>
</feature>
<feature type="signal peptide" evidence="2">
    <location>
        <begin position="1"/>
        <end position="23"/>
    </location>
</feature>
<organism evidence="3 4">
    <name type="scientific">Prorocentrum cordatum</name>
    <dbReference type="NCBI Taxonomy" id="2364126"/>
    <lineage>
        <taxon>Eukaryota</taxon>
        <taxon>Sar</taxon>
        <taxon>Alveolata</taxon>
        <taxon>Dinophyceae</taxon>
        <taxon>Prorocentrales</taxon>
        <taxon>Prorocentraceae</taxon>
        <taxon>Prorocentrum</taxon>
    </lineage>
</organism>
<dbReference type="EMBL" id="CAUYUJ010014531">
    <property type="protein sequence ID" value="CAK0842723.1"/>
    <property type="molecule type" value="Genomic_DNA"/>
</dbReference>
<dbReference type="Proteomes" id="UP001189429">
    <property type="component" value="Unassembled WGS sequence"/>
</dbReference>
<keyword evidence="4" id="KW-1185">Reference proteome</keyword>
<keyword evidence="2" id="KW-0732">Signal</keyword>
<accession>A0ABN9TB25</accession>
<evidence type="ECO:0000256" key="1">
    <source>
        <dbReference type="SAM" id="Coils"/>
    </source>
</evidence>
<feature type="coiled-coil region" evidence="1">
    <location>
        <begin position="112"/>
        <end position="146"/>
    </location>
</feature>
<name>A0ABN9TB25_9DINO</name>
<gene>
    <name evidence="3" type="ORF">PCOR1329_LOCUS37382</name>
</gene>
<protein>
    <submittedName>
        <fullName evidence="3">Uncharacterized protein</fullName>
    </submittedName>
</protein>